<dbReference type="PANTHER" id="PTHR24305:SF232">
    <property type="entry name" value="P450, PUTATIVE (EUROFUNG)-RELATED"/>
    <property type="match status" value="1"/>
</dbReference>
<dbReference type="InterPro" id="IPR036396">
    <property type="entry name" value="Cyt_P450_sf"/>
</dbReference>
<dbReference type="PANTHER" id="PTHR24305">
    <property type="entry name" value="CYTOCHROME P450"/>
    <property type="match status" value="1"/>
</dbReference>
<comment type="similarity">
    <text evidence="2">Belongs to the cytochrome P450 family.</text>
</comment>
<dbReference type="SUPFAM" id="SSF48264">
    <property type="entry name" value="Cytochrome P450"/>
    <property type="match status" value="1"/>
</dbReference>
<protein>
    <recommendedName>
        <fullName evidence="11">Cytochrome P450</fullName>
    </recommendedName>
</protein>
<dbReference type="EMBL" id="VCAU01000107">
    <property type="protein sequence ID" value="KAF9884957.1"/>
    <property type="molecule type" value="Genomic_DNA"/>
</dbReference>
<keyword evidence="8" id="KW-1133">Transmembrane helix</keyword>
<dbReference type="GO" id="GO:0005506">
    <property type="term" value="F:iron ion binding"/>
    <property type="evidence" value="ECO:0007669"/>
    <property type="project" value="InterPro"/>
</dbReference>
<feature type="compositionally biased region" description="Pro residues" evidence="7">
    <location>
        <begin position="1097"/>
        <end position="1112"/>
    </location>
</feature>
<evidence type="ECO:0008006" key="11">
    <source>
        <dbReference type="Google" id="ProtNLM"/>
    </source>
</evidence>
<organism evidence="9 10">
    <name type="scientific">Aspergillus nanangensis</name>
    <dbReference type="NCBI Taxonomy" id="2582783"/>
    <lineage>
        <taxon>Eukaryota</taxon>
        <taxon>Fungi</taxon>
        <taxon>Dikarya</taxon>
        <taxon>Ascomycota</taxon>
        <taxon>Pezizomycotina</taxon>
        <taxon>Eurotiomycetes</taxon>
        <taxon>Eurotiomycetidae</taxon>
        <taxon>Eurotiales</taxon>
        <taxon>Aspergillaceae</taxon>
        <taxon>Aspergillus</taxon>
        <taxon>Aspergillus subgen. Circumdati</taxon>
    </lineage>
</organism>
<evidence type="ECO:0000256" key="3">
    <source>
        <dbReference type="ARBA" id="ARBA00022723"/>
    </source>
</evidence>
<feature type="compositionally biased region" description="Low complexity" evidence="7">
    <location>
        <begin position="1239"/>
        <end position="1252"/>
    </location>
</feature>
<keyword evidence="5" id="KW-0408">Iron</keyword>
<dbReference type="InterPro" id="IPR001128">
    <property type="entry name" value="Cyt_P450"/>
</dbReference>
<evidence type="ECO:0000313" key="9">
    <source>
        <dbReference type="EMBL" id="KAF9884957.1"/>
    </source>
</evidence>
<reference evidence="9" key="1">
    <citation type="journal article" date="2019" name="Beilstein J. Org. Chem.">
        <title>Nanangenines: drimane sesquiterpenoids as the dominant metabolite cohort of a novel Australian fungus, Aspergillus nanangensis.</title>
        <authorList>
            <person name="Lacey H.J."/>
            <person name="Gilchrist C.L.M."/>
            <person name="Crombie A."/>
            <person name="Kalaitzis J.A."/>
            <person name="Vuong D."/>
            <person name="Rutledge P.J."/>
            <person name="Turner P."/>
            <person name="Pitt J.I."/>
            <person name="Lacey E."/>
            <person name="Chooi Y.H."/>
            <person name="Piggott A.M."/>
        </authorList>
    </citation>
    <scope>NUCLEOTIDE SEQUENCE</scope>
    <source>
        <strain evidence="9">MST-FP2251</strain>
    </source>
</reference>
<evidence type="ECO:0000256" key="6">
    <source>
        <dbReference type="ARBA" id="ARBA00023033"/>
    </source>
</evidence>
<evidence type="ECO:0000256" key="1">
    <source>
        <dbReference type="ARBA" id="ARBA00001971"/>
    </source>
</evidence>
<comment type="cofactor">
    <cofactor evidence="1">
        <name>heme</name>
        <dbReference type="ChEBI" id="CHEBI:30413"/>
    </cofactor>
</comment>
<keyword evidence="10" id="KW-1185">Reference proteome</keyword>
<dbReference type="CDD" id="cd11060">
    <property type="entry name" value="CYP57A1-like"/>
    <property type="match status" value="1"/>
</dbReference>
<dbReference type="GO" id="GO:0016705">
    <property type="term" value="F:oxidoreductase activity, acting on paired donors, with incorporation or reduction of molecular oxygen"/>
    <property type="evidence" value="ECO:0007669"/>
    <property type="project" value="InterPro"/>
</dbReference>
<dbReference type="GO" id="GO:0004497">
    <property type="term" value="F:monooxygenase activity"/>
    <property type="evidence" value="ECO:0007669"/>
    <property type="project" value="UniProtKB-KW"/>
</dbReference>
<keyword evidence="8" id="KW-0812">Transmembrane</keyword>
<keyword evidence="8" id="KW-0472">Membrane</keyword>
<proteinExistence type="inferred from homology"/>
<gene>
    <name evidence="9" type="ORF">FE257_000867</name>
</gene>
<dbReference type="GO" id="GO:0020037">
    <property type="term" value="F:heme binding"/>
    <property type="evidence" value="ECO:0007669"/>
    <property type="project" value="InterPro"/>
</dbReference>
<feature type="compositionally biased region" description="Polar residues" evidence="7">
    <location>
        <begin position="1267"/>
        <end position="1281"/>
    </location>
</feature>
<evidence type="ECO:0000256" key="2">
    <source>
        <dbReference type="ARBA" id="ARBA00010617"/>
    </source>
</evidence>
<comment type="caution">
    <text evidence="9">The sequence shown here is derived from an EMBL/GenBank/DDBJ whole genome shotgun (WGS) entry which is preliminary data.</text>
</comment>
<evidence type="ECO:0000256" key="7">
    <source>
        <dbReference type="SAM" id="MobiDB-lite"/>
    </source>
</evidence>
<feature type="region of interest" description="Disordered" evidence="7">
    <location>
        <begin position="1086"/>
        <end position="1118"/>
    </location>
</feature>
<keyword evidence="4" id="KW-0560">Oxidoreductase</keyword>
<accession>A0AAD4CFY5</accession>
<feature type="region of interest" description="Disordered" evidence="7">
    <location>
        <begin position="1237"/>
        <end position="1286"/>
    </location>
</feature>
<name>A0AAD4CFY5_ASPNN</name>
<dbReference type="Proteomes" id="UP001194746">
    <property type="component" value="Unassembled WGS sequence"/>
</dbReference>
<evidence type="ECO:0000256" key="5">
    <source>
        <dbReference type="ARBA" id="ARBA00023004"/>
    </source>
</evidence>
<keyword evidence="3" id="KW-0479">Metal-binding</keyword>
<dbReference type="Gene3D" id="1.10.630.10">
    <property type="entry name" value="Cytochrome P450"/>
    <property type="match status" value="1"/>
</dbReference>
<dbReference type="InterPro" id="IPR050121">
    <property type="entry name" value="Cytochrome_P450_monoxygenase"/>
</dbReference>
<evidence type="ECO:0000313" key="10">
    <source>
        <dbReference type="Proteomes" id="UP001194746"/>
    </source>
</evidence>
<keyword evidence="6" id="KW-0503">Monooxygenase</keyword>
<reference evidence="9" key="2">
    <citation type="submission" date="2020-02" db="EMBL/GenBank/DDBJ databases">
        <authorList>
            <person name="Gilchrist C.L.M."/>
            <person name="Chooi Y.-H."/>
        </authorList>
    </citation>
    <scope>NUCLEOTIDE SEQUENCE</scope>
    <source>
        <strain evidence="9">MST-FP2251</strain>
    </source>
</reference>
<evidence type="ECO:0000256" key="4">
    <source>
        <dbReference type="ARBA" id="ARBA00023002"/>
    </source>
</evidence>
<feature type="transmembrane region" description="Helical" evidence="8">
    <location>
        <begin position="7"/>
        <end position="28"/>
    </location>
</feature>
<dbReference type="Pfam" id="PF00067">
    <property type="entry name" value="p450"/>
    <property type="match status" value="1"/>
</dbReference>
<evidence type="ECO:0000256" key="8">
    <source>
        <dbReference type="SAM" id="Phobius"/>
    </source>
</evidence>
<sequence>MDPINLILPLVIPLLLYLLYHLILFPLVRSDLRSIPGPLLAKLTDLYRLWLVRTGSVHEHHLRLHQRYGPFVRLGPNNVSVGSPLALPILYNTRTRYPKSAFYPVIGNVAQGKVVPTIFTTQDESVHEAMKRPIAQVYAMTNLKTYEPLVESTESLFFSKLERLADEKTVLDLATWFHWFATDVIMEITFGKRLGFLDQEEDVDGIIQTIADRFSYVVVVGQMPWLDKLWHKNPLVGFLSGLLSKQRVSPVLNFALQRIEERTKERRDQPSITDSRRDFLTRFLDIKDSHPNISDFWIIAWCQQNVQAGSDSTATTLTAVIYYLLKNPNSMETLLAEIDNANLPSPVPWDMANKLPYLDACIKEALRMTPAVGIPLERVAPAGGIELCGKYFQSGTVLGVNAWVVHMDQEVYGADAAHWRPGRPCSVSHDNLYNHLCEYTGTWRLPADGLHDVLQIKQAIRRLYPSAYEADEDRTLMILTPRSFLFAVVANVGPGGASRTLAVAYRQHHDEYNSQTSWGRVHHMVIDTLALIEILSDPANRAPLEAERALAEDWYRRSQGNEPLIHERPSVPDTAQPPFVSAYKRREPGQQQPPLPWRDDAPSKFPFIATCVLLALLRDGDATGCIRTRPGDVQFQPLSTLFRADCTEYGLVILDISDFNSGVKYGITAFPMRYMAEVEYHSEMTGWDPIECPSPEKKPDIILVSPRSRELLSISQWVSKHYYWSGLEEAPCILKLDERPLVNTAALDYIWPPELEERTQASSKSVFSRISKYFRPSKNARPAPRSPSYMAGYTIVDEPPRDVPMDHKPASPLREKQALTHLQILDQFPEKLRQRLEEVPDRLGPSKISSHVLRVAYTGQNHLNWVAFGSLPPGVIAAAVASDELRCAFALSLCVNALQLAGDGEERESDLIDLAVALAQSTGLQQLCFLQQPDRNHDDVSARFCSQLLWLWERVSGEDLKSLRLRTIHSTSALSTGLCGREFRALSAIINLDSSFISGTQVFPIIHLFTFVSPQRENIQNTAADYHIHPTRPGYSNYYCMNYTGLSAESFAVRFLGYLRSLGPDSDPDKAILRVAYHGAFSSLASVDDDNDNDDNPPSPPRGPPPRPPPLQSWPDQLGVRPIPAGFFDDELAPDDPSRVRLGEIPPGSWVILMDQRDRRDRFSDDDAFLQYSFIRIRRPSPETAPKQQQQQKPAPVFSSVDVVGGLTDFLRETVPETNIATWEKRLEEVERDLVSALTRSSPPSTPSSMRSSTDETTMDKILRRLNSASTENTPPETDISTGEGPVVEVESEHCIGVRVMAESRVHTLLNRLL</sequence>